<dbReference type="Proteomes" id="UP000280296">
    <property type="component" value="Unassembled WGS sequence"/>
</dbReference>
<proteinExistence type="predicted"/>
<organism evidence="2 3">
    <name type="scientific">Tautonia sociabilis</name>
    <dbReference type="NCBI Taxonomy" id="2080755"/>
    <lineage>
        <taxon>Bacteria</taxon>
        <taxon>Pseudomonadati</taxon>
        <taxon>Planctomycetota</taxon>
        <taxon>Planctomycetia</taxon>
        <taxon>Isosphaerales</taxon>
        <taxon>Isosphaeraceae</taxon>
        <taxon>Tautonia</taxon>
    </lineage>
</organism>
<dbReference type="RefSeq" id="WP_126727843.1">
    <property type="nucleotide sequence ID" value="NZ_RYZH01000068.1"/>
</dbReference>
<feature type="transmembrane region" description="Helical" evidence="1">
    <location>
        <begin position="140"/>
        <end position="160"/>
    </location>
</feature>
<dbReference type="InterPro" id="IPR021913">
    <property type="entry name" value="DUF3526"/>
</dbReference>
<dbReference type="OrthoDB" id="245813at2"/>
<protein>
    <submittedName>
        <fullName evidence="2">DUF3526 domain-containing protein</fullName>
    </submittedName>
</protein>
<reference evidence="2 3" key="2">
    <citation type="submission" date="2019-01" db="EMBL/GenBank/DDBJ databases">
        <title>Tautonia sociabilis, a novel thermotolerant planctomycete of Isosphaeraceae family, isolated from a 4000 m deep subterranean habitat.</title>
        <authorList>
            <person name="Kovaleva O.L."/>
            <person name="Elcheninov A.G."/>
            <person name="Van Heerden E."/>
            <person name="Toshchakov S.V."/>
            <person name="Novikov A."/>
            <person name="Bonch-Osmolovskaya E.A."/>
            <person name="Kublanov I.V."/>
        </authorList>
    </citation>
    <scope>NUCLEOTIDE SEQUENCE [LARGE SCALE GENOMIC DNA]</scope>
    <source>
        <strain evidence="2 3">GM2012</strain>
    </source>
</reference>
<feature type="transmembrane region" description="Helical" evidence="1">
    <location>
        <begin position="254"/>
        <end position="275"/>
    </location>
</feature>
<dbReference type="EMBL" id="RYZH01000068">
    <property type="protein sequence ID" value="RUL82808.1"/>
    <property type="molecule type" value="Genomic_DNA"/>
</dbReference>
<dbReference type="AlphaFoldDB" id="A0A432MDK8"/>
<evidence type="ECO:0000313" key="3">
    <source>
        <dbReference type="Proteomes" id="UP000280296"/>
    </source>
</evidence>
<dbReference type="PANTHER" id="PTHR43471">
    <property type="entry name" value="ABC TRANSPORTER PERMEASE"/>
    <property type="match status" value="1"/>
</dbReference>
<reference evidence="2 3" key="1">
    <citation type="submission" date="2018-12" db="EMBL/GenBank/DDBJ databases">
        <authorList>
            <person name="Toschakov S.V."/>
        </authorList>
    </citation>
    <scope>NUCLEOTIDE SEQUENCE [LARGE SCALE GENOMIC DNA]</scope>
    <source>
        <strain evidence="2 3">GM2012</strain>
    </source>
</reference>
<keyword evidence="3" id="KW-1185">Reference proteome</keyword>
<accession>A0A432MDK8</accession>
<feature type="transmembrane region" description="Helical" evidence="1">
    <location>
        <begin position="187"/>
        <end position="209"/>
    </location>
</feature>
<comment type="caution">
    <text evidence="2">The sequence shown here is derived from an EMBL/GenBank/DDBJ whole genome shotgun (WGS) entry which is preliminary data.</text>
</comment>
<sequence>MLARIMRHEARVLAADRSLWALAGLLAAVVAYGALNGASWAETRRAALEAAAAEEAARFDELRRRLGSPGDAIGVGALEVGRSSGARYAAMPPGLLAALVVGQSDLLPSYVKVTTDGRQSLDGADEIENPTHLLTGRFDLGFVIVVLYPLAILALSFDLLSAEKERGTLALVLSQPVSLRQVVLGKVLLRGLLVVGLAVAISMVGLAVGGGASGPGVLARAGLWMAVVAAYGAFWFALAVAVNAMGRGSSANALILAGIWLALVAVVPALVNVAVKAVHPVPSRAELVQALREASDEAQAEGSRLKARYFEDHPELAGGDVDADEYAVQALAVQEAVEASVRDIQGRFEAQLARQQAMVDRLRFLSPAIVTVEALQDVAGTGAARARHFAGQVEAFHESYRAFFRPRILRAEPIGPKDLDAIPAFTFREEPLPGVAGRVALGLAGLVLPAVLVGAVGRKALGRYPIVG</sequence>
<keyword evidence="1" id="KW-1133">Transmembrane helix</keyword>
<name>A0A432MDK8_9BACT</name>
<keyword evidence="1" id="KW-0472">Membrane</keyword>
<evidence type="ECO:0000256" key="1">
    <source>
        <dbReference type="SAM" id="Phobius"/>
    </source>
</evidence>
<dbReference type="PANTHER" id="PTHR43471:SF14">
    <property type="entry name" value="ABC-2 TYPE TRANSPORT SYSTEM PERMEASE PROTEIN"/>
    <property type="match status" value="1"/>
</dbReference>
<keyword evidence="1" id="KW-0812">Transmembrane</keyword>
<evidence type="ECO:0000313" key="2">
    <source>
        <dbReference type="EMBL" id="RUL82808.1"/>
    </source>
</evidence>
<gene>
    <name evidence="2" type="ORF">TsocGM_23200</name>
</gene>
<feature type="transmembrane region" description="Helical" evidence="1">
    <location>
        <begin position="221"/>
        <end position="242"/>
    </location>
</feature>
<dbReference type="Pfam" id="PF12040">
    <property type="entry name" value="DUF3526"/>
    <property type="match status" value="1"/>
</dbReference>
<feature type="transmembrane region" description="Helical" evidence="1">
    <location>
        <begin position="435"/>
        <end position="456"/>
    </location>
</feature>